<dbReference type="Pfam" id="PF14367">
    <property type="entry name" value="DUF4411"/>
    <property type="match status" value="1"/>
</dbReference>
<accession>A0ABW4JEX8</accession>
<dbReference type="EMBL" id="JBHUCX010000024">
    <property type="protein sequence ID" value="MFD1674951.1"/>
    <property type="molecule type" value="Genomic_DNA"/>
</dbReference>
<reference evidence="2" key="1">
    <citation type="journal article" date="2019" name="Int. J. Syst. Evol. Microbiol.">
        <title>The Global Catalogue of Microorganisms (GCM) 10K type strain sequencing project: providing services to taxonomists for standard genome sequencing and annotation.</title>
        <authorList>
            <consortium name="The Broad Institute Genomics Platform"/>
            <consortium name="The Broad Institute Genome Sequencing Center for Infectious Disease"/>
            <person name="Wu L."/>
            <person name="Ma J."/>
        </authorList>
    </citation>
    <scope>NUCLEOTIDE SEQUENCE [LARGE SCALE GENOMIC DNA]</scope>
    <source>
        <strain evidence="2">CGMCC 1.12286</strain>
    </source>
</reference>
<sequence>MVEYIFDTSAFRTLFKNYYESRFPTLWDNFASLIKAGKIESVREVANEINSYPEVDRLMVWAKSNSSIFSIPTLEEQRVVQQIFQVSHFNDLVSRKVILSGKPCADPFLIARAKTANCYLITQEEYKPNSAKIPNVCEHFQVNCTDLEGFMTLENWNF</sequence>
<dbReference type="Proteomes" id="UP001597079">
    <property type="component" value="Unassembled WGS sequence"/>
</dbReference>
<dbReference type="InterPro" id="IPR016541">
    <property type="entry name" value="UCP008505"/>
</dbReference>
<evidence type="ECO:0000313" key="1">
    <source>
        <dbReference type="EMBL" id="MFD1674951.1"/>
    </source>
</evidence>
<gene>
    <name evidence="1" type="ORF">ACFSB2_09610</name>
</gene>
<keyword evidence="2" id="KW-1185">Reference proteome</keyword>
<proteinExistence type="predicted"/>
<dbReference type="PIRSF" id="PIRSF008505">
    <property type="entry name" value="UCP008505"/>
    <property type="match status" value="1"/>
</dbReference>
<organism evidence="1 2">
    <name type="scientific">Alicyclobacillus fodiniaquatilis</name>
    <dbReference type="NCBI Taxonomy" id="1661150"/>
    <lineage>
        <taxon>Bacteria</taxon>
        <taxon>Bacillati</taxon>
        <taxon>Bacillota</taxon>
        <taxon>Bacilli</taxon>
        <taxon>Bacillales</taxon>
        <taxon>Alicyclobacillaceae</taxon>
        <taxon>Alicyclobacillus</taxon>
    </lineage>
</organism>
<comment type="caution">
    <text evidence="1">The sequence shown here is derived from an EMBL/GenBank/DDBJ whole genome shotgun (WGS) entry which is preliminary data.</text>
</comment>
<dbReference type="RefSeq" id="WP_377942822.1">
    <property type="nucleotide sequence ID" value="NZ_JBHUCX010000024.1"/>
</dbReference>
<protein>
    <submittedName>
        <fullName evidence="1">PIN domain-containing protein</fullName>
    </submittedName>
</protein>
<name>A0ABW4JEX8_9BACL</name>
<dbReference type="CDD" id="cd18711">
    <property type="entry name" value="PIN_VapC-like_DUF411"/>
    <property type="match status" value="1"/>
</dbReference>
<evidence type="ECO:0000313" key="2">
    <source>
        <dbReference type="Proteomes" id="UP001597079"/>
    </source>
</evidence>